<proteinExistence type="inferred from homology"/>
<dbReference type="InterPro" id="IPR013818">
    <property type="entry name" value="Lipase"/>
</dbReference>
<dbReference type="OrthoDB" id="199913at2759"/>
<feature type="chain" id="PRO_5044560432" evidence="6">
    <location>
        <begin position="22"/>
        <end position="344"/>
    </location>
</feature>
<dbReference type="eggNOG" id="ENOG502SRF1">
    <property type="taxonomic scope" value="Eukaryota"/>
</dbReference>
<keyword evidence="9" id="KW-1185">Reference proteome</keyword>
<dbReference type="VEuPathDB" id="VectorBase:MDOMA2_000152"/>
<name>A0A1I8MJ22_MUSDO</name>
<dbReference type="InterPro" id="IPR029058">
    <property type="entry name" value="AB_hydrolase_fold"/>
</dbReference>
<dbReference type="PRINTS" id="PR00821">
    <property type="entry name" value="TAGLIPASE"/>
</dbReference>
<dbReference type="InterPro" id="IPR000734">
    <property type="entry name" value="TAG_lipase"/>
</dbReference>
<dbReference type="AlphaFoldDB" id="A0A1I8MJ22"/>
<dbReference type="PANTHER" id="PTHR11610">
    <property type="entry name" value="LIPASE"/>
    <property type="match status" value="1"/>
</dbReference>
<evidence type="ECO:0000256" key="5">
    <source>
        <dbReference type="RuleBase" id="RU004262"/>
    </source>
</evidence>
<keyword evidence="3" id="KW-0964">Secreted</keyword>
<evidence type="ECO:0000313" key="9">
    <source>
        <dbReference type="Proteomes" id="UP001652621"/>
    </source>
</evidence>
<evidence type="ECO:0000313" key="10">
    <source>
        <dbReference type="RefSeq" id="XP_011291757.1"/>
    </source>
</evidence>
<protein>
    <submittedName>
        <fullName evidence="10">Vitellogenin-1-like</fullName>
    </submittedName>
</protein>
<dbReference type="Gene3D" id="3.40.50.1820">
    <property type="entry name" value="alpha/beta hydrolase"/>
    <property type="match status" value="1"/>
</dbReference>
<dbReference type="KEGG" id="mde:101899684"/>
<organism evidence="8">
    <name type="scientific">Musca domestica</name>
    <name type="common">House fly</name>
    <dbReference type="NCBI Taxonomy" id="7370"/>
    <lineage>
        <taxon>Eukaryota</taxon>
        <taxon>Metazoa</taxon>
        <taxon>Ecdysozoa</taxon>
        <taxon>Arthropoda</taxon>
        <taxon>Hexapoda</taxon>
        <taxon>Insecta</taxon>
        <taxon>Pterygota</taxon>
        <taxon>Neoptera</taxon>
        <taxon>Endopterygota</taxon>
        <taxon>Diptera</taxon>
        <taxon>Brachycera</taxon>
        <taxon>Muscomorpha</taxon>
        <taxon>Muscoidea</taxon>
        <taxon>Muscidae</taxon>
        <taxon>Musca</taxon>
    </lineage>
</organism>
<dbReference type="EnsemblMetazoa" id="MDOA005402-RB">
    <property type="protein sequence ID" value="MDOA005402-PB"/>
    <property type="gene ID" value="MDOA005402"/>
</dbReference>
<dbReference type="Proteomes" id="UP001652621">
    <property type="component" value="Unplaced"/>
</dbReference>
<dbReference type="GO" id="GO:0016298">
    <property type="term" value="F:lipase activity"/>
    <property type="evidence" value="ECO:0007669"/>
    <property type="project" value="InterPro"/>
</dbReference>
<dbReference type="Pfam" id="PF00151">
    <property type="entry name" value="Lipase"/>
    <property type="match status" value="1"/>
</dbReference>
<evidence type="ECO:0000256" key="3">
    <source>
        <dbReference type="ARBA" id="ARBA00022525"/>
    </source>
</evidence>
<dbReference type="GeneID" id="101899684"/>
<feature type="signal peptide" evidence="6">
    <location>
        <begin position="1"/>
        <end position="21"/>
    </location>
</feature>
<evidence type="ECO:0000259" key="7">
    <source>
        <dbReference type="Pfam" id="PF00151"/>
    </source>
</evidence>
<accession>A0A1I8MJ22</accession>
<comment type="similarity">
    <text evidence="2 5">Belongs to the AB hydrolase superfamily. Lipase family.</text>
</comment>
<dbReference type="VEuPathDB" id="VectorBase:MDOA005402"/>
<reference evidence="8" key="1">
    <citation type="submission" date="2020-05" db="UniProtKB">
        <authorList>
            <consortium name="EnsemblMetazoa"/>
        </authorList>
    </citation>
    <scope>IDENTIFICATION</scope>
    <source>
        <strain evidence="8">Aabys</strain>
    </source>
</reference>
<dbReference type="GO" id="GO:0016042">
    <property type="term" value="P:lipid catabolic process"/>
    <property type="evidence" value="ECO:0007669"/>
    <property type="project" value="TreeGrafter"/>
</dbReference>
<evidence type="ECO:0000313" key="8">
    <source>
        <dbReference type="EnsemblMetazoa" id="MDOA005402-PB"/>
    </source>
</evidence>
<evidence type="ECO:0000256" key="1">
    <source>
        <dbReference type="ARBA" id="ARBA00004613"/>
    </source>
</evidence>
<gene>
    <name evidence="8" type="primary">101899684</name>
    <name evidence="10" type="synonym">LOC101899684</name>
</gene>
<dbReference type="RefSeq" id="XP_011291757.1">
    <property type="nucleotide sequence ID" value="XM_011293455.2"/>
</dbReference>
<dbReference type="GO" id="GO:0017171">
    <property type="term" value="F:serine hydrolase activity"/>
    <property type="evidence" value="ECO:0007669"/>
    <property type="project" value="TreeGrafter"/>
</dbReference>
<dbReference type="GO" id="GO:0005615">
    <property type="term" value="C:extracellular space"/>
    <property type="evidence" value="ECO:0007669"/>
    <property type="project" value="TreeGrafter"/>
</dbReference>
<evidence type="ECO:0000256" key="6">
    <source>
        <dbReference type="SAM" id="SignalP"/>
    </source>
</evidence>
<keyword evidence="4 6" id="KW-0732">Signal</keyword>
<dbReference type="SUPFAM" id="SSF53474">
    <property type="entry name" value="alpha/beta-Hydrolases"/>
    <property type="match status" value="1"/>
</dbReference>
<reference evidence="10" key="2">
    <citation type="submission" date="2025-04" db="UniProtKB">
        <authorList>
            <consortium name="RefSeq"/>
        </authorList>
    </citation>
    <scope>IDENTIFICATION</scope>
    <source>
        <strain evidence="10">Aabys</strain>
    </source>
</reference>
<comment type="subcellular location">
    <subcellularLocation>
        <location evidence="1">Secreted</location>
    </subcellularLocation>
</comment>
<feature type="domain" description="Lipase" evidence="7">
    <location>
        <begin position="30"/>
        <end position="297"/>
    </location>
</feature>
<evidence type="ECO:0000256" key="4">
    <source>
        <dbReference type="ARBA" id="ARBA00022729"/>
    </source>
</evidence>
<evidence type="ECO:0000256" key="2">
    <source>
        <dbReference type="ARBA" id="ARBA00010701"/>
    </source>
</evidence>
<sequence length="344" mass="38397">MGFGRFEFVLVFLIASNGVNSLDTLFELTSDTIDVACRAVKDAVQTFPLNPPYIEKVSFQLRTACGTIEFPVEQAAKLRQFRQFDVRKKTAFFVAGWIAPPDYYYTKDIIKAYNCRRDYNFVLVNTGGFITNLYANSAYHTEKLGKFLAIGLKNLGLRVDKMHLIGHSLGAHIVGIAGRYYQQLRGRKLKRITALDPARPCFVTPSVFPRLRRDDADFVDVIHSNPFLLGSEELFGDVDFFAGGYVASKPGCGISIRCSHEISVQYFAESVYPENERNFVGRQCRNLEELKAESCNGPKSIMGLGNTGVARGIHYVAVRSSPPFGVYAKAGSLFRTSQCGLCRK</sequence>
<dbReference type="PANTHER" id="PTHR11610:SF149">
    <property type="entry name" value="FI01450P-RELATED"/>
    <property type="match status" value="1"/>
</dbReference>